<feature type="transmembrane region" description="Helical" evidence="9">
    <location>
        <begin position="256"/>
        <end position="284"/>
    </location>
</feature>
<comment type="caution">
    <text evidence="11">The sequence shown here is derived from an EMBL/GenBank/DDBJ whole genome shotgun (WGS) entry which is preliminary data.</text>
</comment>
<organism evidence="11 12">
    <name type="scientific">Desulfovibrio porci</name>
    <dbReference type="NCBI Taxonomy" id="2605782"/>
    <lineage>
        <taxon>Bacteria</taxon>
        <taxon>Pseudomonadati</taxon>
        <taxon>Thermodesulfobacteriota</taxon>
        <taxon>Desulfovibrionia</taxon>
        <taxon>Desulfovibrionales</taxon>
        <taxon>Desulfovibrionaceae</taxon>
        <taxon>Desulfovibrio</taxon>
    </lineage>
</organism>
<evidence type="ECO:0000256" key="6">
    <source>
        <dbReference type="ARBA" id="ARBA00022970"/>
    </source>
</evidence>
<keyword evidence="3" id="KW-0813">Transport</keyword>
<dbReference type="GO" id="GO:0055085">
    <property type="term" value="P:transmembrane transport"/>
    <property type="evidence" value="ECO:0007669"/>
    <property type="project" value="InterPro"/>
</dbReference>
<keyword evidence="4" id="KW-1003">Cell membrane</keyword>
<feature type="transmembrane region" description="Helical" evidence="9">
    <location>
        <begin position="137"/>
        <end position="159"/>
    </location>
</feature>
<name>A0A6L5XI05_9BACT</name>
<dbReference type="Proteomes" id="UP000477488">
    <property type="component" value="Unassembled WGS sequence"/>
</dbReference>
<dbReference type="PANTHER" id="PTHR43495:SF4">
    <property type="entry name" value="AROMATIC AMINO ACID TRANSPORT PROTEIN AROP"/>
    <property type="match status" value="1"/>
</dbReference>
<keyword evidence="6" id="KW-0029">Amino-acid transport</keyword>
<proteinExistence type="inferred from homology"/>
<feature type="transmembrane region" description="Helical" evidence="9">
    <location>
        <begin position="78"/>
        <end position="101"/>
    </location>
</feature>
<dbReference type="GO" id="GO:0005886">
    <property type="term" value="C:plasma membrane"/>
    <property type="evidence" value="ECO:0007669"/>
    <property type="project" value="UniProtKB-SubCell"/>
</dbReference>
<evidence type="ECO:0000256" key="1">
    <source>
        <dbReference type="ARBA" id="ARBA00004651"/>
    </source>
</evidence>
<dbReference type="Pfam" id="PF00324">
    <property type="entry name" value="AA_permease"/>
    <property type="match status" value="1"/>
</dbReference>
<evidence type="ECO:0000259" key="10">
    <source>
        <dbReference type="Pfam" id="PF00324"/>
    </source>
</evidence>
<sequence>MIALGGAIGTGLFYGSAASISLAGPSVLPAYLLGGTVIWLILRMMGEMAVAEPVAGVFSHFAYAYWGEFPGFLSGWNYWFLYVAVSMTELSVVGIYVNYWLPDFPQWLTAFLVLAGVTAVNLIQVRLYGELEFWFALVKVAAVIGMIGLGAVLVLLNAGHDPQGANGPGFANLWAHGGFFPHGLSGMLLSLVLVMFSFGGTELIAVTAGEADNPKKSLPRAIRQVLRRILLFYIGALAVIMILYPWNKVGMEGSPFVLIFSGLGIPAAAGILNLVVLSAAVSVYNSGAYSNARMLYSLARQGNAPAFFARLNRQGAPYLGTLFSALCTAVIVLLNWLFPGQVFLYVVSVATAAALLTWGMIALTHIRFRRIRDARGQGEKDSFRAPGCPWLNYLCLAFLALVLALMTRLDGTRPAVFALPLWLAVLYAGFRLKKAREKRRGAARETPSRPR</sequence>
<dbReference type="InterPro" id="IPR004841">
    <property type="entry name" value="AA-permease/SLC12A_dom"/>
</dbReference>
<comment type="subcellular location">
    <subcellularLocation>
        <location evidence="1">Cell membrane</location>
        <topology evidence="1">Multi-pass membrane protein</topology>
    </subcellularLocation>
</comment>
<comment type="similarity">
    <text evidence="2">Belongs to the amino acid-polyamine-organocation (APC) superfamily. Amino acid transporter (AAT) (TC 2.A.3.1) family.</text>
</comment>
<feature type="transmembrane region" description="Helical" evidence="9">
    <location>
        <begin position="387"/>
        <end position="406"/>
    </location>
</feature>
<evidence type="ECO:0000256" key="8">
    <source>
        <dbReference type="ARBA" id="ARBA00023136"/>
    </source>
</evidence>
<feature type="transmembrane region" description="Helical" evidence="9">
    <location>
        <begin position="318"/>
        <end position="338"/>
    </location>
</feature>
<evidence type="ECO:0000313" key="11">
    <source>
        <dbReference type="EMBL" id="MSS26738.1"/>
    </source>
</evidence>
<feature type="transmembrane region" description="Helical" evidence="9">
    <location>
        <begin position="225"/>
        <end position="244"/>
    </location>
</feature>
<accession>A0A6L5XI05</accession>
<dbReference type="PIRSF" id="PIRSF006060">
    <property type="entry name" value="AA_transporter"/>
    <property type="match status" value="1"/>
</dbReference>
<evidence type="ECO:0000256" key="4">
    <source>
        <dbReference type="ARBA" id="ARBA00022475"/>
    </source>
</evidence>
<evidence type="ECO:0000256" key="2">
    <source>
        <dbReference type="ARBA" id="ARBA00008583"/>
    </source>
</evidence>
<feature type="domain" description="Amino acid permease/ SLC12A" evidence="10">
    <location>
        <begin position="1"/>
        <end position="436"/>
    </location>
</feature>
<feature type="transmembrane region" description="Helical" evidence="9">
    <location>
        <begin position="412"/>
        <end position="430"/>
    </location>
</feature>
<keyword evidence="8 9" id="KW-0472">Membrane</keyword>
<dbReference type="GO" id="GO:0006865">
    <property type="term" value="P:amino acid transport"/>
    <property type="evidence" value="ECO:0007669"/>
    <property type="project" value="UniProtKB-KW"/>
</dbReference>
<keyword evidence="7 9" id="KW-1133">Transmembrane helix</keyword>
<feature type="transmembrane region" description="Helical" evidence="9">
    <location>
        <begin position="344"/>
        <end position="366"/>
    </location>
</feature>
<dbReference type="EMBL" id="VUMH01000001">
    <property type="protein sequence ID" value="MSS26738.1"/>
    <property type="molecule type" value="Genomic_DNA"/>
</dbReference>
<evidence type="ECO:0000256" key="5">
    <source>
        <dbReference type="ARBA" id="ARBA00022692"/>
    </source>
</evidence>
<dbReference type="FunFam" id="1.20.1740.10:FF:000001">
    <property type="entry name" value="Amino acid permease"/>
    <property type="match status" value="1"/>
</dbReference>
<evidence type="ECO:0000256" key="3">
    <source>
        <dbReference type="ARBA" id="ARBA00022448"/>
    </source>
</evidence>
<evidence type="ECO:0000313" key="12">
    <source>
        <dbReference type="Proteomes" id="UP000477488"/>
    </source>
</evidence>
<feature type="transmembrane region" description="Helical" evidence="9">
    <location>
        <begin position="179"/>
        <end position="204"/>
    </location>
</feature>
<protein>
    <submittedName>
        <fullName evidence="11">Amino acid permease</fullName>
    </submittedName>
</protein>
<dbReference type="AlphaFoldDB" id="A0A6L5XI05"/>
<dbReference type="Gene3D" id="1.20.1740.10">
    <property type="entry name" value="Amino acid/polyamine transporter I"/>
    <property type="match status" value="1"/>
</dbReference>
<evidence type="ECO:0000256" key="7">
    <source>
        <dbReference type="ARBA" id="ARBA00022989"/>
    </source>
</evidence>
<feature type="transmembrane region" description="Helical" evidence="9">
    <location>
        <begin position="107"/>
        <end position="125"/>
    </location>
</feature>
<dbReference type="PANTHER" id="PTHR43495">
    <property type="entry name" value="GABA PERMEASE"/>
    <property type="match status" value="1"/>
</dbReference>
<keyword evidence="5 9" id="KW-0812">Transmembrane</keyword>
<reference evidence="11 12" key="1">
    <citation type="submission" date="2019-09" db="EMBL/GenBank/DDBJ databases">
        <title>In-depth cultivation of the pig gut microbiome towards novel bacterial diversity and tailored functional studies.</title>
        <authorList>
            <person name="Wylensek D."/>
            <person name="Hitch T.C.A."/>
            <person name="Clavel T."/>
        </authorList>
    </citation>
    <scope>NUCLEOTIDE SEQUENCE [LARGE SCALE GENOMIC DNA]</scope>
    <source>
        <strain evidence="11 12">PG-178-WT-4</strain>
    </source>
</reference>
<gene>
    <name evidence="11" type="ORF">FYJ44_01490</name>
</gene>
<evidence type="ECO:0000256" key="9">
    <source>
        <dbReference type="SAM" id="Phobius"/>
    </source>
</evidence>
<keyword evidence="12" id="KW-1185">Reference proteome</keyword>
<feature type="transmembrane region" description="Helical" evidence="9">
    <location>
        <begin position="12"/>
        <end position="42"/>
    </location>
</feature>